<accession>A0ACB9AGA3</accession>
<reference evidence="1 2" key="2">
    <citation type="journal article" date="2022" name="Mol. Ecol. Resour.">
        <title>The genomes of chicory, endive, great burdock and yacon provide insights into Asteraceae paleo-polyploidization history and plant inulin production.</title>
        <authorList>
            <person name="Fan W."/>
            <person name="Wang S."/>
            <person name="Wang H."/>
            <person name="Wang A."/>
            <person name="Jiang F."/>
            <person name="Liu H."/>
            <person name="Zhao H."/>
            <person name="Xu D."/>
            <person name="Zhang Y."/>
        </authorList>
    </citation>
    <scope>NUCLEOTIDE SEQUENCE [LARGE SCALE GENOMIC DNA]</scope>
    <source>
        <strain evidence="2">cv. Punajuju</strain>
        <tissue evidence="1">Leaves</tissue>
    </source>
</reference>
<protein>
    <submittedName>
        <fullName evidence="1">Uncharacterized protein</fullName>
    </submittedName>
</protein>
<evidence type="ECO:0000313" key="2">
    <source>
        <dbReference type="Proteomes" id="UP001055811"/>
    </source>
</evidence>
<reference evidence="2" key="1">
    <citation type="journal article" date="2022" name="Mol. Ecol. Resour.">
        <title>The genomes of chicory, endive, great burdock and yacon provide insights into Asteraceae palaeo-polyploidization history and plant inulin production.</title>
        <authorList>
            <person name="Fan W."/>
            <person name="Wang S."/>
            <person name="Wang H."/>
            <person name="Wang A."/>
            <person name="Jiang F."/>
            <person name="Liu H."/>
            <person name="Zhao H."/>
            <person name="Xu D."/>
            <person name="Zhang Y."/>
        </authorList>
    </citation>
    <scope>NUCLEOTIDE SEQUENCE [LARGE SCALE GENOMIC DNA]</scope>
    <source>
        <strain evidence="2">cv. Punajuju</strain>
    </source>
</reference>
<proteinExistence type="predicted"/>
<sequence length="135" mass="15198">WLVRSPSLELLRFQRQPHRPTTVAQPITPATSDLSLSNPTSNPSTTAISCSPFLDAVQPSSIQPLALIRKRPRPPSSDEIQNLFFRPSISIFWPLIGSRVPEFLAYHRICLFVGSSSWRVYRICLCSSDLCDLET</sequence>
<organism evidence="1 2">
    <name type="scientific">Cichorium intybus</name>
    <name type="common">Chicory</name>
    <dbReference type="NCBI Taxonomy" id="13427"/>
    <lineage>
        <taxon>Eukaryota</taxon>
        <taxon>Viridiplantae</taxon>
        <taxon>Streptophyta</taxon>
        <taxon>Embryophyta</taxon>
        <taxon>Tracheophyta</taxon>
        <taxon>Spermatophyta</taxon>
        <taxon>Magnoliopsida</taxon>
        <taxon>eudicotyledons</taxon>
        <taxon>Gunneridae</taxon>
        <taxon>Pentapetalae</taxon>
        <taxon>asterids</taxon>
        <taxon>campanulids</taxon>
        <taxon>Asterales</taxon>
        <taxon>Asteraceae</taxon>
        <taxon>Cichorioideae</taxon>
        <taxon>Cichorieae</taxon>
        <taxon>Cichoriinae</taxon>
        <taxon>Cichorium</taxon>
    </lineage>
</organism>
<feature type="non-terminal residue" evidence="1">
    <location>
        <position position="1"/>
    </location>
</feature>
<keyword evidence="2" id="KW-1185">Reference proteome</keyword>
<comment type="caution">
    <text evidence="1">The sequence shown here is derived from an EMBL/GenBank/DDBJ whole genome shotgun (WGS) entry which is preliminary data.</text>
</comment>
<feature type="non-terminal residue" evidence="1">
    <location>
        <position position="135"/>
    </location>
</feature>
<evidence type="ECO:0000313" key="1">
    <source>
        <dbReference type="EMBL" id="KAI3708675.1"/>
    </source>
</evidence>
<dbReference type="EMBL" id="CM042015">
    <property type="protein sequence ID" value="KAI3708675.1"/>
    <property type="molecule type" value="Genomic_DNA"/>
</dbReference>
<dbReference type="Proteomes" id="UP001055811">
    <property type="component" value="Linkage Group LG07"/>
</dbReference>
<gene>
    <name evidence="1" type="ORF">L2E82_38012</name>
</gene>
<name>A0ACB9AGA3_CICIN</name>